<keyword evidence="1" id="KW-0812">Transmembrane</keyword>
<keyword evidence="1" id="KW-1133">Transmembrane helix</keyword>
<organism evidence="3 4">
    <name type="scientific">Usitatibacter rugosus</name>
    <dbReference type="NCBI Taxonomy" id="2732067"/>
    <lineage>
        <taxon>Bacteria</taxon>
        <taxon>Pseudomonadati</taxon>
        <taxon>Pseudomonadota</taxon>
        <taxon>Betaproteobacteria</taxon>
        <taxon>Nitrosomonadales</taxon>
        <taxon>Usitatibacteraceae</taxon>
        <taxon>Usitatibacter</taxon>
    </lineage>
</organism>
<feature type="transmembrane region" description="Helical" evidence="1">
    <location>
        <begin position="161"/>
        <end position="185"/>
    </location>
</feature>
<name>A0A6M4GYG0_9PROT</name>
<evidence type="ECO:0000313" key="4">
    <source>
        <dbReference type="Proteomes" id="UP000501534"/>
    </source>
</evidence>
<dbReference type="AlphaFoldDB" id="A0A6M4GYG0"/>
<reference evidence="3 4" key="1">
    <citation type="submission" date="2020-04" db="EMBL/GenBank/DDBJ databases">
        <title>Usitatibacter rugosus gen. nov., sp. nov. and Usitatibacter palustris sp. nov., novel members of Usitatibacteraceae fam. nov. within the order Nitrosomonadales isolated from soil.</title>
        <authorList>
            <person name="Huber K.J."/>
            <person name="Neumann-Schaal M."/>
            <person name="Geppert A."/>
            <person name="Luckner M."/>
            <person name="Wanner G."/>
            <person name="Overmann J."/>
        </authorList>
    </citation>
    <scope>NUCLEOTIDE SEQUENCE [LARGE SCALE GENOMIC DNA]</scope>
    <source>
        <strain evidence="3 4">0125_3</strain>
    </source>
</reference>
<feature type="transmembrane region" description="Helical" evidence="1">
    <location>
        <begin position="191"/>
        <end position="212"/>
    </location>
</feature>
<dbReference type="Pfam" id="PF02517">
    <property type="entry name" value="Rce1-like"/>
    <property type="match status" value="1"/>
</dbReference>
<keyword evidence="4" id="KW-1185">Reference proteome</keyword>
<sequence length="249" mass="26483">MLAGLVLAAIAYDVLQGPRDYRKLVASAETADRQKVFRKWTWQSLEIYGLGSLAGLWLIGRLDALGTVPAEFSGVMAVLPVAADDFLVGLLLSALGVGVVLPVAISFIAIRKARARGEAPQSPEVALGEFAALMPRNAAERRCALWLSINAGICEELYFRLFVPLLLCILLGNAIAAFLVAAVVFGVTHAYQGWIGIVATAVVALVMTALYLGTGQLWVPMAVHAFIDINTLLIRPALMALAEGQGAAR</sequence>
<proteinExistence type="predicted"/>
<protein>
    <recommendedName>
        <fullName evidence="2">CAAX prenyl protease 2/Lysostaphin resistance protein A-like domain-containing protein</fullName>
    </recommendedName>
</protein>
<evidence type="ECO:0000259" key="2">
    <source>
        <dbReference type="Pfam" id="PF02517"/>
    </source>
</evidence>
<dbReference type="GO" id="GO:0080120">
    <property type="term" value="P:CAAX-box protein maturation"/>
    <property type="evidence" value="ECO:0007669"/>
    <property type="project" value="UniProtKB-ARBA"/>
</dbReference>
<keyword evidence="1" id="KW-0472">Membrane</keyword>
<evidence type="ECO:0000313" key="3">
    <source>
        <dbReference type="EMBL" id="QJR12276.1"/>
    </source>
</evidence>
<dbReference type="Proteomes" id="UP000501534">
    <property type="component" value="Chromosome"/>
</dbReference>
<gene>
    <name evidence="3" type="ORF">DSM104443_03361</name>
</gene>
<feature type="domain" description="CAAX prenyl protease 2/Lysostaphin resistance protein A-like" evidence="2">
    <location>
        <begin position="145"/>
        <end position="229"/>
    </location>
</feature>
<accession>A0A6M4GYG0</accession>
<dbReference type="KEGG" id="uru:DSM104443_03361"/>
<evidence type="ECO:0000256" key="1">
    <source>
        <dbReference type="SAM" id="Phobius"/>
    </source>
</evidence>
<dbReference type="RefSeq" id="WP_171094347.1">
    <property type="nucleotide sequence ID" value="NZ_CP053069.1"/>
</dbReference>
<dbReference type="InterPro" id="IPR003675">
    <property type="entry name" value="Rce1/LyrA-like_dom"/>
</dbReference>
<dbReference type="GO" id="GO:0004175">
    <property type="term" value="F:endopeptidase activity"/>
    <property type="evidence" value="ECO:0007669"/>
    <property type="project" value="UniProtKB-ARBA"/>
</dbReference>
<dbReference type="EMBL" id="CP053069">
    <property type="protein sequence ID" value="QJR12276.1"/>
    <property type="molecule type" value="Genomic_DNA"/>
</dbReference>
<feature type="transmembrane region" description="Helical" evidence="1">
    <location>
        <begin position="89"/>
        <end position="110"/>
    </location>
</feature>